<gene>
    <name evidence="3" type="ORF">RHGRI_009502</name>
</gene>
<comment type="caution">
    <text evidence="3">The sequence shown here is derived from an EMBL/GenBank/DDBJ whole genome shotgun (WGS) entry which is preliminary data.</text>
</comment>
<keyword evidence="2" id="KW-0472">Membrane</keyword>
<accession>A0AAV6KFR6</accession>
<dbReference type="AlphaFoldDB" id="A0AAV6KFR6"/>
<evidence type="ECO:0000256" key="2">
    <source>
        <dbReference type="SAM" id="Phobius"/>
    </source>
</evidence>
<evidence type="ECO:0000313" key="3">
    <source>
        <dbReference type="EMBL" id="KAG5551103.1"/>
    </source>
</evidence>
<evidence type="ECO:0000313" key="4">
    <source>
        <dbReference type="Proteomes" id="UP000823749"/>
    </source>
</evidence>
<keyword evidence="4" id="KW-1185">Reference proteome</keyword>
<dbReference type="PANTHER" id="PTHR35131:SF2">
    <property type="entry name" value="GAG-POL POLYPROTEIN"/>
    <property type="match status" value="1"/>
</dbReference>
<sequence>MPETQSNLHSKPRLRASSLHPQASAFPPTPTGEKMMYKSFTLATPVPEKTATRIPAEIGTRGTFASLMMKEIECFSQLELGCRDKLEKSCRQFRSMASTSDHSRPKLGSWVTTPKRKKKGGSKFIPRLFLLMVLLLPLLLASSIDVLGFSLLGVIGSLGTTFESIRDLFLDDTGVWGVDFADSNSLDIKALIFPVVPTLMDPPPPLMASSVATMFSSNDKRPSYNLFPLQNWLNSTPISYPHSSSVSCQKLHYACEM</sequence>
<reference evidence="3" key="1">
    <citation type="submission" date="2020-08" db="EMBL/GenBank/DDBJ databases">
        <title>Plant Genome Project.</title>
        <authorList>
            <person name="Zhang R.-G."/>
        </authorList>
    </citation>
    <scope>NUCLEOTIDE SEQUENCE</scope>
    <source>
        <strain evidence="3">WSP0</strain>
        <tissue evidence="3">Leaf</tissue>
    </source>
</reference>
<name>A0AAV6KFR6_9ERIC</name>
<dbReference type="PANTHER" id="PTHR35131">
    <property type="entry name" value="EXPRESSED PROTEIN"/>
    <property type="match status" value="1"/>
</dbReference>
<feature type="transmembrane region" description="Helical" evidence="2">
    <location>
        <begin position="128"/>
        <end position="155"/>
    </location>
</feature>
<dbReference type="Proteomes" id="UP000823749">
    <property type="component" value="Chromosome 4"/>
</dbReference>
<protein>
    <submittedName>
        <fullName evidence="3">Uncharacterized protein</fullName>
    </submittedName>
</protein>
<evidence type="ECO:0000256" key="1">
    <source>
        <dbReference type="SAM" id="MobiDB-lite"/>
    </source>
</evidence>
<feature type="region of interest" description="Disordered" evidence="1">
    <location>
        <begin position="1"/>
        <end position="32"/>
    </location>
</feature>
<proteinExistence type="predicted"/>
<organism evidence="3 4">
    <name type="scientific">Rhododendron griersonianum</name>
    <dbReference type="NCBI Taxonomy" id="479676"/>
    <lineage>
        <taxon>Eukaryota</taxon>
        <taxon>Viridiplantae</taxon>
        <taxon>Streptophyta</taxon>
        <taxon>Embryophyta</taxon>
        <taxon>Tracheophyta</taxon>
        <taxon>Spermatophyta</taxon>
        <taxon>Magnoliopsida</taxon>
        <taxon>eudicotyledons</taxon>
        <taxon>Gunneridae</taxon>
        <taxon>Pentapetalae</taxon>
        <taxon>asterids</taxon>
        <taxon>Ericales</taxon>
        <taxon>Ericaceae</taxon>
        <taxon>Ericoideae</taxon>
        <taxon>Rhodoreae</taxon>
        <taxon>Rhododendron</taxon>
    </lineage>
</organism>
<dbReference type="EMBL" id="JACTNZ010000004">
    <property type="protein sequence ID" value="KAG5551103.1"/>
    <property type="molecule type" value="Genomic_DNA"/>
</dbReference>
<keyword evidence="2" id="KW-0812">Transmembrane</keyword>
<keyword evidence="2" id="KW-1133">Transmembrane helix</keyword>